<dbReference type="SUPFAM" id="SSF141259">
    <property type="entry name" value="CarD-like"/>
    <property type="match status" value="1"/>
</dbReference>
<dbReference type="PANTHER" id="PTHR24029">
    <property type="entry name" value="UVRABC SYSTEM PROTEIN B"/>
    <property type="match status" value="1"/>
</dbReference>
<dbReference type="SUPFAM" id="SSF52540">
    <property type="entry name" value="P-loop containing nucleoside triphosphate hydrolases"/>
    <property type="match status" value="2"/>
</dbReference>
<dbReference type="GO" id="GO:0005524">
    <property type="term" value="F:ATP binding"/>
    <property type="evidence" value="ECO:0007669"/>
    <property type="project" value="UniProtKB-KW"/>
</dbReference>
<dbReference type="GO" id="GO:0006289">
    <property type="term" value="P:nucleotide-excision repair"/>
    <property type="evidence" value="ECO:0007669"/>
    <property type="project" value="InterPro"/>
</dbReference>
<dbReference type="SMART" id="SM01058">
    <property type="entry name" value="CarD_TRCF"/>
    <property type="match status" value="1"/>
</dbReference>
<evidence type="ECO:0000259" key="3">
    <source>
        <dbReference type="SMART" id="SM01058"/>
    </source>
</evidence>
<dbReference type="Gene3D" id="3.30.2060.10">
    <property type="entry name" value="Penicillin-binding protein 1b domain"/>
    <property type="match status" value="1"/>
</dbReference>
<dbReference type="InterPro" id="IPR027417">
    <property type="entry name" value="P-loop_NTPase"/>
</dbReference>
<sequence length="594" mass="68370">MKNDLTNLLSNTTEFKTLKNNFGSKLDTQLSVGLSISQRSFIVANLYEEVSGKILLLTYNWQRATQIYEELLRLLSEEDILLFPQLEILPHEQIESDITVKIQRLTVLEKLRSSEDFIVIAPIQALLRNLVPKDLFDNYHFEIDINSSIDLGQLSSQLTEQGYERVSMVSNKGEYSIRGGILDIYPLTRDNPVRIELFGDEVESIREFDLATQRSIKELKTVSIPPSTETLLPSKFLQNGIVELKELLIQEKDRLLANDKEEEAKELEVKVKADIEKIKEGIIFTGIEQYLVSFYKEMSTLIDYFQDGYLIFDAPNRMRSKAFNIMDDINELKLSLLNQGSILSNYDQNFTTYEELLTEIYTYSKLYLNENQKAKGLKVDYNLELSLKKTPVFRGQINQFIDEIKKFRGREYQIIITLSTASKCKRLVTGLKEEGLPAFYVENITNQIKPGNIVVTTGALQEGLICTEPKFVLFTESDLFAQTQRKKKRKIKAYDQGVKISSFEELDVGDYVVHENHGIGKYLGVKTLEVQGHNKDYLLIRYADEDKLYVPTDQIDLIQKYVGMDGSQPKLYSLGSNDWSRIKRRVEESVQEMA</sequence>
<evidence type="ECO:0000313" key="5">
    <source>
        <dbReference type="Proteomes" id="UP000190625"/>
    </source>
</evidence>
<dbReference type="GO" id="GO:0009380">
    <property type="term" value="C:excinuclease repair complex"/>
    <property type="evidence" value="ECO:0007669"/>
    <property type="project" value="InterPro"/>
</dbReference>
<dbReference type="PANTHER" id="PTHR24029:SF1">
    <property type="entry name" value="TRANSCRIPTION-REPAIR-COUPLING FACTOR"/>
    <property type="match status" value="1"/>
</dbReference>
<dbReference type="STRING" id="142842.SAMN02745118_01691"/>
<dbReference type="GO" id="GO:0016887">
    <property type="term" value="F:ATP hydrolysis activity"/>
    <property type="evidence" value="ECO:0007669"/>
    <property type="project" value="InterPro"/>
</dbReference>
<dbReference type="InterPro" id="IPR036101">
    <property type="entry name" value="CarD-like/TRCF_RID_sf"/>
</dbReference>
<evidence type="ECO:0000256" key="1">
    <source>
        <dbReference type="ARBA" id="ARBA00022741"/>
    </source>
</evidence>
<dbReference type="InterPro" id="IPR041471">
    <property type="entry name" value="UvrB_inter"/>
</dbReference>
<gene>
    <name evidence="4" type="ORF">SAMN02745118_01691</name>
</gene>
<keyword evidence="1" id="KW-0547">Nucleotide-binding</keyword>
<dbReference type="InterPro" id="IPR004807">
    <property type="entry name" value="UvrB"/>
</dbReference>
<evidence type="ECO:0000313" key="4">
    <source>
        <dbReference type="EMBL" id="SJZ74219.1"/>
    </source>
</evidence>
<dbReference type="Pfam" id="PF17757">
    <property type="entry name" value="UvrB_inter"/>
    <property type="match status" value="1"/>
</dbReference>
<dbReference type="Proteomes" id="UP000190625">
    <property type="component" value="Unassembled WGS sequence"/>
</dbReference>
<dbReference type="Gene3D" id="3.40.50.11180">
    <property type="match status" value="1"/>
</dbReference>
<dbReference type="Gene3D" id="2.40.10.170">
    <property type="match status" value="1"/>
</dbReference>
<keyword evidence="5" id="KW-1185">Reference proteome</keyword>
<dbReference type="RefSeq" id="WP_234983922.1">
    <property type="nucleotide sequence ID" value="NZ_FUWM01000013.1"/>
</dbReference>
<dbReference type="InterPro" id="IPR003711">
    <property type="entry name" value="CarD-like/TRCF_RID"/>
</dbReference>
<feature type="domain" description="CarD-like/TRCF RNAP-interacting" evidence="3">
    <location>
        <begin position="505"/>
        <end position="594"/>
    </location>
</feature>
<organism evidence="4 5">
    <name type="scientific">Selenihalanaerobacter shriftii</name>
    <dbReference type="NCBI Taxonomy" id="142842"/>
    <lineage>
        <taxon>Bacteria</taxon>
        <taxon>Bacillati</taxon>
        <taxon>Bacillota</taxon>
        <taxon>Clostridia</taxon>
        <taxon>Halanaerobiales</taxon>
        <taxon>Halobacteroidaceae</taxon>
        <taxon>Selenihalanaerobacter</taxon>
    </lineage>
</organism>
<dbReference type="Gene3D" id="3.40.50.300">
    <property type="entry name" value="P-loop containing nucleotide triphosphate hydrolases"/>
    <property type="match status" value="1"/>
</dbReference>
<dbReference type="EMBL" id="FUWM01000013">
    <property type="protein sequence ID" value="SJZ74219.1"/>
    <property type="molecule type" value="Genomic_DNA"/>
</dbReference>
<keyword evidence="2" id="KW-0067">ATP-binding</keyword>
<proteinExistence type="predicted"/>
<name>A0A1T4N4H9_9FIRM</name>
<dbReference type="Pfam" id="PF02559">
    <property type="entry name" value="CarD_TRCF_RID"/>
    <property type="match status" value="1"/>
</dbReference>
<reference evidence="5" key="1">
    <citation type="submission" date="2017-02" db="EMBL/GenBank/DDBJ databases">
        <authorList>
            <person name="Varghese N."/>
            <person name="Submissions S."/>
        </authorList>
    </citation>
    <scope>NUCLEOTIDE SEQUENCE [LARGE SCALE GENOMIC DNA]</scope>
    <source>
        <strain evidence="5">ATCC BAA-73</strain>
    </source>
</reference>
<evidence type="ECO:0000256" key="2">
    <source>
        <dbReference type="ARBA" id="ARBA00022840"/>
    </source>
</evidence>
<protein>
    <submittedName>
        <fullName evidence="4">CarD-like/TRCF domain-containing protein</fullName>
    </submittedName>
</protein>
<dbReference type="GO" id="GO:0003677">
    <property type="term" value="F:DNA binding"/>
    <property type="evidence" value="ECO:0007669"/>
    <property type="project" value="InterPro"/>
</dbReference>
<dbReference type="AlphaFoldDB" id="A0A1T4N4H9"/>
<accession>A0A1T4N4H9</accession>